<dbReference type="PANTHER" id="PTHR30572">
    <property type="entry name" value="MEMBRANE COMPONENT OF TRANSPORTER-RELATED"/>
    <property type="match status" value="1"/>
</dbReference>
<evidence type="ECO:0000313" key="11">
    <source>
        <dbReference type="Proteomes" id="UP000400924"/>
    </source>
</evidence>
<reference evidence="10 11" key="1">
    <citation type="submission" date="2019-07" db="EMBL/GenBank/DDBJ databases">
        <title>New species of Amycolatopsis and Streptomyces.</title>
        <authorList>
            <person name="Duangmal K."/>
            <person name="Teo W.F.A."/>
            <person name="Lipun K."/>
        </authorList>
    </citation>
    <scope>NUCLEOTIDE SEQUENCE [LARGE SCALE GENOMIC DNA]</scope>
    <source>
        <strain evidence="10 11">NBRC 106415</strain>
    </source>
</reference>
<dbReference type="InterPro" id="IPR050250">
    <property type="entry name" value="Macrolide_Exporter_MacB"/>
</dbReference>
<evidence type="ECO:0000259" key="8">
    <source>
        <dbReference type="Pfam" id="PF02687"/>
    </source>
</evidence>
<keyword evidence="2" id="KW-1003">Cell membrane</keyword>
<comment type="similarity">
    <text evidence="6">Belongs to the ABC-4 integral membrane protein family.</text>
</comment>
<dbReference type="Pfam" id="PF12704">
    <property type="entry name" value="MacB_PCD"/>
    <property type="match status" value="1"/>
</dbReference>
<evidence type="ECO:0000256" key="6">
    <source>
        <dbReference type="ARBA" id="ARBA00038076"/>
    </source>
</evidence>
<dbReference type="AlphaFoldDB" id="A0A5N8XWW1"/>
<feature type="domain" description="ABC3 transporter permease C-terminal" evidence="8">
    <location>
        <begin position="646"/>
        <end position="768"/>
    </location>
</feature>
<organism evidence="10 11">
    <name type="scientific">Streptomyces spongiae</name>
    <dbReference type="NCBI Taxonomy" id="565072"/>
    <lineage>
        <taxon>Bacteria</taxon>
        <taxon>Bacillati</taxon>
        <taxon>Actinomycetota</taxon>
        <taxon>Actinomycetes</taxon>
        <taxon>Kitasatosporales</taxon>
        <taxon>Streptomycetaceae</taxon>
        <taxon>Streptomyces</taxon>
    </lineage>
</organism>
<feature type="transmembrane region" description="Helical" evidence="7">
    <location>
        <begin position="739"/>
        <end position="759"/>
    </location>
</feature>
<dbReference type="InterPro" id="IPR003838">
    <property type="entry name" value="ABC3_permease_C"/>
</dbReference>
<feature type="domain" description="MacB-like periplasmic core" evidence="9">
    <location>
        <begin position="423"/>
        <end position="621"/>
    </location>
</feature>
<feature type="transmembrane region" description="Helical" evidence="7">
    <location>
        <begin position="640"/>
        <end position="666"/>
    </location>
</feature>
<evidence type="ECO:0000256" key="4">
    <source>
        <dbReference type="ARBA" id="ARBA00022989"/>
    </source>
</evidence>
<feature type="transmembrane region" description="Helical" evidence="7">
    <location>
        <begin position="344"/>
        <end position="367"/>
    </location>
</feature>
<keyword evidence="5 7" id="KW-0472">Membrane</keyword>
<evidence type="ECO:0000256" key="1">
    <source>
        <dbReference type="ARBA" id="ARBA00004651"/>
    </source>
</evidence>
<protein>
    <submittedName>
        <fullName evidence="10">FtsX-like permease family protein</fullName>
    </submittedName>
</protein>
<dbReference type="GO" id="GO:0005886">
    <property type="term" value="C:plasma membrane"/>
    <property type="evidence" value="ECO:0007669"/>
    <property type="project" value="UniProtKB-SubCell"/>
</dbReference>
<dbReference type="Pfam" id="PF02687">
    <property type="entry name" value="FtsX"/>
    <property type="match status" value="2"/>
</dbReference>
<dbReference type="EMBL" id="VJZC01000655">
    <property type="protein sequence ID" value="MPY63857.1"/>
    <property type="molecule type" value="Genomic_DNA"/>
</dbReference>
<keyword evidence="4 7" id="KW-1133">Transmembrane helix</keyword>
<accession>A0A5N8XWW1</accession>
<dbReference type="OrthoDB" id="3207485at2"/>
<proteinExistence type="inferred from homology"/>
<gene>
    <name evidence="10" type="ORF">FNH08_43875</name>
</gene>
<dbReference type="GO" id="GO:0022857">
    <property type="term" value="F:transmembrane transporter activity"/>
    <property type="evidence" value="ECO:0007669"/>
    <property type="project" value="TreeGrafter"/>
</dbReference>
<dbReference type="RefSeq" id="WP_152777091.1">
    <property type="nucleotide sequence ID" value="NZ_VJZC01000655.1"/>
</dbReference>
<evidence type="ECO:0000256" key="2">
    <source>
        <dbReference type="ARBA" id="ARBA00022475"/>
    </source>
</evidence>
<dbReference type="InterPro" id="IPR025857">
    <property type="entry name" value="MacB_PCD"/>
</dbReference>
<feature type="transmembrane region" description="Helical" evidence="7">
    <location>
        <begin position="253"/>
        <end position="278"/>
    </location>
</feature>
<comment type="caution">
    <text evidence="10">The sequence shown here is derived from an EMBL/GenBank/DDBJ whole genome shotgun (WGS) entry which is preliminary data.</text>
</comment>
<keyword evidence="3 7" id="KW-0812">Transmembrane</keyword>
<dbReference type="Proteomes" id="UP000400924">
    <property type="component" value="Unassembled WGS sequence"/>
</dbReference>
<feature type="domain" description="ABC3 transporter permease C-terminal" evidence="8">
    <location>
        <begin position="256"/>
        <end position="375"/>
    </location>
</feature>
<feature type="transmembrane region" description="Helical" evidence="7">
    <location>
        <begin position="424"/>
        <end position="444"/>
    </location>
</feature>
<comment type="subcellular location">
    <subcellularLocation>
        <location evidence="1">Cell membrane</location>
        <topology evidence="1">Multi-pass membrane protein</topology>
    </subcellularLocation>
</comment>
<feature type="transmembrane region" description="Helical" evidence="7">
    <location>
        <begin position="687"/>
        <end position="711"/>
    </location>
</feature>
<name>A0A5N8XWW1_9ACTN</name>
<evidence type="ECO:0000256" key="5">
    <source>
        <dbReference type="ARBA" id="ARBA00023136"/>
    </source>
</evidence>
<feature type="transmembrane region" description="Helical" evidence="7">
    <location>
        <begin position="299"/>
        <end position="324"/>
    </location>
</feature>
<evidence type="ECO:0000256" key="3">
    <source>
        <dbReference type="ARBA" id="ARBA00022692"/>
    </source>
</evidence>
<dbReference type="PANTHER" id="PTHR30572:SF4">
    <property type="entry name" value="ABC TRANSPORTER PERMEASE YTRF"/>
    <property type="match status" value="1"/>
</dbReference>
<sequence>MRAVWRAARAAVRRRRLQTVVIALVTLTSTAAMVVALGLVDAASAPFDKAFDRQRGPHVVAAFDPDKASDEQLERTARQPGVEAAAGPFAQATVELPDDAMNFGLGSQITVVGRPGPSGPVDRVDLWAGRWATGPGEVVLNRQSDWTADDLGKKLQVPSGPDLTVVGFAFDLSRTADAWVAPEQAAALHPTVTQMLFRFTKESQAPDASSEDRLRAELATLTEGLPAGALTASRTYLTLKQQVSSSARAFTPYLMAFGVLGIAVAVLIVANVVSGAVISGFRHIGILKALGFTPGQVVAVYLTMISVPAVLGCALGTVVGNLLARPFFEFVFTGPDAGVFHGSVSVAAWVNAVTLLGVPAVCVLAALAPAVRAHRLPAARAISAGSAPRAGRALHLQRRLAGSRLPRSVSLGVGLPFARPGRSALTLAAVVLGVTTVTFATGLATTMTMLGNAGRDAYQVTVYASSFKHGKEVKPQHGDRELESLLRSLPGAREVTARADDDIRMAGSAQDVMLEGRRGDRLTLGNVLTQGRWMHRAGEVVAGSAFLRQNGLRVGDRIRLEKGDRGEDVVVVGEFMESNARLLVTDWPTVTALSPNEKPIAYHVKLRDGADPAAYARAAKAADSGISPTPTGSNSLTQTIVGSATVLTLMLTVVASLGVFNTVVLNTRDRRRDLGMLKSIGMTPRQVTVMTVTSMAVLGALGSLLGVPLGVAGYEVVVPRMAGAVDLALPPYMTDVWRAPALAGVASAGLAIAVLGALVPARRAARLTIAQVLHNE</sequence>
<evidence type="ECO:0000313" key="10">
    <source>
        <dbReference type="EMBL" id="MPY63857.1"/>
    </source>
</evidence>
<keyword evidence="11" id="KW-1185">Reference proteome</keyword>
<evidence type="ECO:0000259" key="9">
    <source>
        <dbReference type="Pfam" id="PF12704"/>
    </source>
</evidence>
<evidence type="ECO:0000256" key="7">
    <source>
        <dbReference type="SAM" id="Phobius"/>
    </source>
</evidence>